<keyword evidence="1" id="KW-0472">Membrane</keyword>
<organism evidence="2 3">
    <name type="scientific">Aerococcus sanguinicola</name>
    <dbReference type="NCBI Taxonomy" id="119206"/>
    <lineage>
        <taxon>Bacteria</taxon>
        <taxon>Bacillati</taxon>
        <taxon>Bacillota</taxon>
        <taxon>Bacilli</taxon>
        <taxon>Lactobacillales</taxon>
        <taxon>Aerococcaceae</taxon>
        <taxon>Aerococcus</taxon>
    </lineage>
</organism>
<dbReference type="GO" id="GO:0015234">
    <property type="term" value="F:thiamine transmembrane transporter activity"/>
    <property type="evidence" value="ECO:0007669"/>
    <property type="project" value="InterPro"/>
</dbReference>
<feature type="transmembrane region" description="Helical" evidence="1">
    <location>
        <begin position="7"/>
        <end position="26"/>
    </location>
</feature>
<dbReference type="NCBIfam" id="TIGR02357">
    <property type="entry name" value="ECF_ThiT_YuaJ"/>
    <property type="match status" value="1"/>
</dbReference>
<name>A0A5N1GKK6_9LACT</name>
<dbReference type="OrthoDB" id="9795813at2"/>
<accession>A0A5N1GKK6</accession>
<dbReference type="AlphaFoldDB" id="A0A5N1GKK6"/>
<sequence length="186" mass="20394">MAQRQQLLGMIEAALMAVLAFIIALIPLDLGNIFEIELGMIPIMVFAFRRGPKFGILAGFLWGILKLVSGDIVVLSFLQVFVEYVFAFAVTGLAGFGARTIQSKLAQKASPYATITWSVGLAVFVKYFIHFIAGVVYWSSYAPDGMNIYWYSFLVNGSSALATFIVDGLLVMLICRAAPHLLRVKA</sequence>
<evidence type="ECO:0000256" key="1">
    <source>
        <dbReference type="SAM" id="Phobius"/>
    </source>
</evidence>
<dbReference type="Proteomes" id="UP000327148">
    <property type="component" value="Unassembled WGS sequence"/>
</dbReference>
<dbReference type="InterPro" id="IPR012651">
    <property type="entry name" value="Thia_Transptr_ThiT"/>
</dbReference>
<protein>
    <submittedName>
        <fullName evidence="2">Energy-coupled thiamine transporter ThiT</fullName>
    </submittedName>
</protein>
<dbReference type="STRING" id="119206.AWM72_02650"/>
<keyword evidence="1" id="KW-1133">Transmembrane helix</keyword>
<dbReference type="Gene3D" id="1.10.1760.20">
    <property type="match status" value="1"/>
</dbReference>
<feature type="transmembrane region" description="Helical" evidence="1">
    <location>
        <begin position="150"/>
        <end position="175"/>
    </location>
</feature>
<dbReference type="GO" id="GO:0005886">
    <property type="term" value="C:plasma membrane"/>
    <property type="evidence" value="ECO:0007669"/>
    <property type="project" value="InterPro"/>
</dbReference>
<comment type="caution">
    <text evidence="2">The sequence shown here is derived from an EMBL/GenBank/DDBJ whole genome shotgun (WGS) entry which is preliminary data.</text>
</comment>
<feature type="transmembrane region" description="Helical" evidence="1">
    <location>
        <begin position="84"/>
        <end position="101"/>
    </location>
</feature>
<dbReference type="EMBL" id="VYWO01000004">
    <property type="protein sequence ID" value="KAA9300541.1"/>
    <property type="molecule type" value="Genomic_DNA"/>
</dbReference>
<dbReference type="RefSeq" id="WP_070431404.1">
    <property type="nucleotide sequence ID" value="NZ_VYWO01000004.1"/>
</dbReference>
<proteinExistence type="predicted"/>
<keyword evidence="1" id="KW-0812">Transmembrane</keyword>
<feature type="transmembrane region" description="Helical" evidence="1">
    <location>
        <begin position="55"/>
        <end position="78"/>
    </location>
</feature>
<evidence type="ECO:0000313" key="2">
    <source>
        <dbReference type="EMBL" id="KAA9300541.1"/>
    </source>
</evidence>
<dbReference type="Pfam" id="PF09515">
    <property type="entry name" value="Thia_YuaJ"/>
    <property type="match status" value="1"/>
</dbReference>
<feature type="transmembrane region" description="Helical" evidence="1">
    <location>
        <begin position="113"/>
        <end position="138"/>
    </location>
</feature>
<evidence type="ECO:0000313" key="3">
    <source>
        <dbReference type="Proteomes" id="UP000327148"/>
    </source>
</evidence>
<reference evidence="2 3" key="1">
    <citation type="submission" date="2019-09" db="EMBL/GenBank/DDBJ databases">
        <title>Draft genome sequence assemblies of isolates from the urinary tract.</title>
        <authorList>
            <person name="Mores C.R."/>
            <person name="Putonti C."/>
            <person name="Wolfe A.J."/>
        </authorList>
    </citation>
    <scope>NUCLEOTIDE SEQUENCE [LARGE SCALE GENOMIC DNA]</scope>
    <source>
        <strain evidence="2 3">UMB623</strain>
    </source>
</reference>
<gene>
    <name evidence="2" type="primary">thiT</name>
    <name evidence="2" type="ORF">F6I03_06965</name>
</gene>